<dbReference type="PROSITE" id="PS51257">
    <property type="entry name" value="PROKAR_LIPOPROTEIN"/>
    <property type="match status" value="1"/>
</dbReference>
<evidence type="ECO:0000313" key="2">
    <source>
        <dbReference type="EMBL" id="OAN17956.1"/>
    </source>
</evidence>
<gene>
    <name evidence="2" type="ORF">A3K86_03290</name>
</gene>
<keyword evidence="3" id="KW-1185">Reference proteome</keyword>
<name>A0A178KLF2_9GAMM</name>
<feature type="chain" id="PRO_5008090444" evidence="1">
    <location>
        <begin position="21"/>
        <end position="123"/>
    </location>
</feature>
<protein>
    <submittedName>
        <fullName evidence="2">Uncharacterized protein</fullName>
    </submittedName>
</protein>
<organism evidence="2 3">
    <name type="scientific">Photobacterium jeanii</name>
    <dbReference type="NCBI Taxonomy" id="858640"/>
    <lineage>
        <taxon>Bacteria</taxon>
        <taxon>Pseudomonadati</taxon>
        <taxon>Pseudomonadota</taxon>
        <taxon>Gammaproteobacteria</taxon>
        <taxon>Vibrionales</taxon>
        <taxon>Vibrionaceae</taxon>
        <taxon>Photobacterium</taxon>
    </lineage>
</organism>
<feature type="signal peptide" evidence="1">
    <location>
        <begin position="1"/>
        <end position="20"/>
    </location>
</feature>
<evidence type="ECO:0000256" key="1">
    <source>
        <dbReference type="SAM" id="SignalP"/>
    </source>
</evidence>
<reference evidence="2 3" key="1">
    <citation type="submission" date="2016-03" db="EMBL/GenBank/DDBJ databases">
        <title>Photobacterium proteolyticum sp. nov. a protease producing bacterium isolated from ocean sediments of Laizhou Bay.</title>
        <authorList>
            <person name="Li Y."/>
        </authorList>
    </citation>
    <scope>NUCLEOTIDE SEQUENCE [LARGE SCALE GENOMIC DNA]</scope>
    <source>
        <strain evidence="2 3">R-40508</strain>
    </source>
</reference>
<dbReference type="Proteomes" id="UP000078503">
    <property type="component" value="Unassembled WGS sequence"/>
</dbReference>
<proteinExistence type="predicted"/>
<keyword evidence="1" id="KW-0732">Signal</keyword>
<dbReference type="AlphaFoldDB" id="A0A178KLF2"/>
<dbReference type="EMBL" id="LVHF01000012">
    <property type="protein sequence ID" value="OAN17956.1"/>
    <property type="molecule type" value="Genomic_DNA"/>
</dbReference>
<accession>A0A178KLF2</accession>
<evidence type="ECO:0000313" key="3">
    <source>
        <dbReference type="Proteomes" id="UP000078503"/>
    </source>
</evidence>
<sequence length="123" mass="13686">MSLKYKVAALIVTAAFTLTACNDGQLSVSPVRDVQNIEVQNDHTVRVECETGICQFELTTANHDEIKVNMFYNSKLPFEKIEGVSVTGPEGATVRIEGNNQFTLELEGSDKPTKVQVIDYYRN</sequence>
<comment type="caution">
    <text evidence="2">The sequence shown here is derived from an EMBL/GenBank/DDBJ whole genome shotgun (WGS) entry which is preliminary data.</text>
</comment>